<feature type="transmembrane region" description="Helical" evidence="1">
    <location>
        <begin position="6"/>
        <end position="27"/>
    </location>
</feature>
<keyword evidence="3" id="KW-1185">Reference proteome</keyword>
<accession>A0A4V3RYW9</accession>
<evidence type="ECO:0008006" key="4">
    <source>
        <dbReference type="Google" id="ProtNLM"/>
    </source>
</evidence>
<dbReference type="AlphaFoldDB" id="A0A4V3RYW9"/>
<keyword evidence="1" id="KW-1133">Transmembrane helix</keyword>
<dbReference type="EMBL" id="SRXV01000003">
    <property type="protein sequence ID" value="TGY92089.1"/>
    <property type="molecule type" value="Genomic_DNA"/>
</dbReference>
<organism evidence="2 3">
    <name type="scientific">Marinicauda pacifica</name>
    <dbReference type="NCBI Taxonomy" id="1133559"/>
    <lineage>
        <taxon>Bacteria</taxon>
        <taxon>Pseudomonadati</taxon>
        <taxon>Pseudomonadota</taxon>
        <taxon>Alphaproteobacteria</taxon>
        <taxon>Maricaulales</taxon>
        <taxon>Maricaulaceae</taxon>
        <taxon>Marinicauda</taxon>
    </lineage>
</organism>
<evidence type="ECO:0000313" key="3">
    <source>
        <dbReference type="Proteomes" id="UP000305451"/>
    </source>
</evidence>
<sequence>MTREAGFTLIEMLIMLIISGFVATLTIEAIRAASTNAIRVEQAARSVAGELIDERIFRTAVEASRTAYQERPGRFSGDTTGFQSVTAQPVTGYAGEMRPYAVRFEQEAGGVSLIYEEGEATYQLGWWEGVDVGFEYFGTLPQSVDLTGPVLELEREWVDTWPRPDHSTLYYSPLPEAVRIQVRSEGHTSLDMIIAFPADGAPPVRVEDIMGRSIP</sequence>
<reference evidence="2 3" key="1">
    <citation type="journal article" date="2013" name="Int. J. Syst. Evol. Microbiol.">
        <title>Marinicauda pacifica gen. nov., sp. nov., a prosthecate alphaproteobacterium of the family Hyphomonadaceae isolated from deep seawater.</title>
        <authorList>
            <person name="Zhang X.Y."/>
            <person name="Li G.W."/>
            <person name="Wang C.S."/>
            <person name="Zhang Y.J."/>
            <person name="Xu X.W."/>
            <person name="Li H."/>
            <person name="Liu A."/>
            <person name="Liu C."/>
            <person name="Xie B.B."/>
            <person name="Qin Q.L."/>
            <person name="Xu Z."/>
            <person name="Chen X.L."/>
            <person name="Zhou B.C."/>
            <person name="Zhang Y.Z."/>
        </authorList>
    </citation>
    <scope>NUCLEOTIDE SEQUENCE [LARGE SCALE GENOMIC DNA]</scope>
    <source>
        <strain evidence="2 3">P-1 km-3</strain>
    </source>
</reference>
<protein>
    <recommendedName>
        <fullName evidence="4">Prepilin-type N-terminal cleavage/methylation domain-containing protein</fullName>
    </recommendedName>
</protein>
<evidence type="ECO:0000256" key="1">
    <source>
        <dbReference type="SAM" id="Phobius"/>
    </source>
</evidence>
<proteinExistence type="predicted"/>
<dbReference type="RefSeq" id="WP_135945222.1">
    <property type="nucleotide sequence ID" value="NZ_BMEI01000003.1"/>
</dbReference>
<keyword evidence="1" id="KW-0812">Transmembrane</keyword>
<comment type="caution">
    <text evidence="2">The sequence shown here is derived from an EMBL/GenBank/DDBJ whole genome shotgun (WGS) entry which is preliminary data.</text>
</comment>
<name>A0A4V3RYW9_9PROT</name>
<evidence type="ECO:0000313" key="2">
    <source>
        <dbReference type="EMBL" id="TGY92089.1"/>
    </source>
</evidence>
<gene>
    <name evidence="2" type="ORF">E5162_10500</name>
</gene>
<dbReference type="Proteomes" id="UP000305451">
    <property type="component" value="Unassembled WGS sequence"/>
</dbReference>
<dbReference type="PROSITE" id="PS00409">
    <property type="entry name" value="PROKAR_NTER_METHYL"/>
    <property type="match status" value="1"/>
</dbReference>
<dbReference type="InterPro" id="IPR012902">
    <property type="entry name" value="N_methyl_site"/>
</dbReference>
<keyword evidence="1" id="KW-0472">Membrane</keyword>